<sequence>MFTQTKIRILIVSTALFIFQSCFTVFPKAEKVVSTKVLEDKTTAEESEANSVEMKLNGEKLTFSVRSWIERKNVRKMNLVDSIRTEQDYRLSDKFKVFGKGNEGVKWFLLTSPLWFPFMLLELPTLPFRLMSDNNEKSYEKIESSEGEKIRSIPSKGFFLEIYTSNNEAEKTVLDLDKGKNSISLRTFFEEIGQDGSIVYDVIRGQEKVLSGVFSISKLAETDPKVENLLSKLLLEKNRKLKSYCEKNFRKFHHFQKKAGAFLSGIVLEAACEKNFPQDPIAADECKQKYHDCVPFLDENE</sequence>
<dbReference type="Proteomes" id="UP000265798">
    <property type="component" value="Unassembled WGS sequence"/>
</dbReference>
<feature type="chain" id="PRO_5017331657" description="Lipoprotein" evidence="1">
    <location>
        <begin position="25"/>
        <end position="301"/>
    </location>
</feature>
<name>A0A396Z1R3_9LEPT</name>
<organism evidence="2 3">
    <name type="scientific">Leptospira stimsonii</name>
    <dbReference type="NCBI Taxonomy" id="2202203"/>
    <lineage>
        <taxon>Bacteria</taxon>
        <taxon>Pseudomonadati</taxon>
        <taxon>Spirochaetota</taxon>
        <taxon>Spirochaetia</taxon>
        <taxon>Leptospirales</taxon>
        <taxon>Leptospiraceae</taxon>
        <taxon>Leptospira</taxon>
    </lineage>
</organism>
<feature type="signal peptide" evidence="1">
    <location>
        <begin position="1"/>
        <end position="24"/>
    </location>
</feature>
<evidence type="ECO:0000313" key="3">
    <source>
        <dbReference type="Proteomes" id="UP000265798"/>
    </source>
</evidence>
<evidence type="ECO:0000313" key="2">
    <source>
        <dbReference type="EMBL" id="RHX87110.1"/>
    </source>
</evidence>
<protein>
    <recommendedName>
        <fullName evidence="4">Lipoprotein</fullName>
    </recommendedName>
</protein>
<evidence type="ECO:0000256" key="1">
    <source>
        <dbReference type="SAM" id="SignalP"/>
    </source>
</evidence>
<evidence type="ECO:0008006" key="4">
    <source>
        <dbReference type="Google" id="ProtNLM"/>
    </source>
</evidence>
<dbReference type="PROSITE" id="PS51257">
    <property type="entry name" value="PROKAR_LIPOPROTEIN"/>
    <property type="match status" value="1"/>
</dbReference>
<comment type="caution">
    <text evidence="2">The sequence shown here is derived from an EMBL/GenBank/DDBJ whole genome shotgun (WGS) entry which is preliminary data.</text>
</comment>
<keyword evidence="1" id="KW-0732">Signal</keyword>
<accession>A0A396Z1R3</accession>
<dbReference type="AlphaFoldDB" id="A0A396Z1R3"/>
<dbReference type="EMBL" id="QHCT01000006">
    <property type="protein sequence ID" value="RHX87110.1"/>
    <property type="molecule type" value="Genomic_DNA"/>
</dbReference>
<proteinExistence type="predicted"/>
<gene>
    <name evidence="2" type="ORF">DLM75_19285</name>
</gene>
<reference evidence="3" key="1">
    <citation type="submission" date="2018-05" db="EMBL/GenBank/DDBJ databases">
        <title>Leptospira yasudae sp. nov. and Leptospira stimsonii sp. nov., two pathogenic species of the genus Leptospira isolated from environmental sources.</title>
        <authorList>
            <person name="Casanovas-Massana A."/>
            <person name="Hamond C."/>
            <person name="Santos L.A."/>
            <person name="Hacker K.P."/>
            <person name="Balassiano I."/>
            <person name="Medeiros M.A."/>
            <person name="Reis M.G."/>
            <person name="Ko A.I."/>
            <person name="Wunder E.A."/>
        </authorList>
    </citation>
    <scope>NUCLEOTIDE SEQUENCE [LARGE SCALE GENOMIC DNA]</scope>
    <source>
        <strain evidence="3">Yale</strain>
    </source>
</reference>